<dbReference type="GO" id="GO:0005886">
    <property type="term" value="C:plasma membrane"/>
    <property type="evidence" value="ECO:0007669"/>
    <property type="project" value="TreeGrafter"/>
</dbReference>
<dbReference type="OrthoDB" id="73901at2759"/>
<keyword evidence="5" id="KW-0187">Copper transport</keyword>
<gene>
    <name evidence="7" type="ORF">BJ322DRAFT_1041425</name>
</gene>
<keyword evidence="2 5" id="KW-0812">Transmembrane</keyword>
<keyword evidence="5" id="KW-0813">Transport</keyword>
<evidence type="ECO:0000313" key="8">
    <source>
        <dbReference type="Proteomes" id="UP000736335"/>
    </source>
</evidence>
<evidence type="ECO:0000256" key="5">
    <source>
        <dbReference type="RuleBase" id="RU367022"/>
    </source>
</evidence>
<accession>A0A9P6HKI6</accession>
<sequence length="155" mass="16975">MQMYFHTSGGDNLLFKSWAPSSPGAIAGASVAIFFLAILERLVGGLRGQLAAYWTSRALERPIQEDTSSCRKSERPSSSDGSKSIPASRKRTVPPFILAHDLPRGIVCMIQAAIAYLLMLIVMFVLSHSDKTHQHQRSLFFFPTGPSKFGTSSQS</sequence>
<feature type="region of interest" description="Disordered" evidence="6">
    <location>
        <begin position="64"/>
        <end position="88"/>
    </location>
</feature>
<dbReference type="Proteomes" id="UP000736335">
    <property type="component" value="Unassembled WGS sequence"/>
</dbReference>
<feature type="compositionally biased region" description="Basic and acidic residues" evidence="6">
    <location>
        <begin position="64"/>
        <end position="77"/>
    </location>
</feature>
<evidence type="ECO:0000256" key="2">
    <source>
        <dbReference type="ARBA" id="ARBA00022692"/>
    </source>
</evidence>
<keyword evidence="5" id="KW-0186">Copper</keyword>
<comment type="caution">
    <text evidence="7">The sequence shown here is derived from an EMBL/GenBank/DDBJ whole genome shotgun (WGS) entry which is preliminary data.</text>
</comment>
<dbReference type="PANTHER" id="PTHR12483:SF27">
    <property type="entry name" value="COPPER TRANSPORT PROTEIN CTR1"/>
    <property type="match status" value="1"/>
</dbReference>
<dbReference type="AlphaFoldDB" id="A0A9P6HKI6"/>
<reference evidence="7" key="2">
    <citation type="submission" date="2020-11" db="EMBL/GenBank/DDBJ databases">
        <authorList>
            <consortium name="DOE Joint Genome Institute"/>
            <person name="Kuo A."/>
            <person name="Miyauchi S."/>
            <person name="Kiss E."/>
            <person name="Drula E."/>
            <person name="Kohler A."/>
            <person name="Sanchez-Garcia M."/>
            <person name="Andreopoulos B."/>
            <person name="Barry K.W."/>
            <person name="Bonito G."/>
            <person name="Buee M."/>
            <person name="Carver A."/>
            <person name="Chen C."/>
            <person name="Cichocki N."/>
            <person name="Clum A."/>
            <person name="Culley D."/>
            <person name="Crous P.W."/>
            <person name="Fauchery L."/>
            <person name="Girlanda M."/>
            <person name="Hayes R."/>
            <person name="Keri Z."/>
            <person name="Labutti K."/>
            <person name="Lipzen A."/>
            <person name="Lombard V."/>
            <person name="Magnuson J."/>
            <person name="Maillard F."/>
            <person name="Morin E."/>
            <person name="Murat C."/>
            <person name="Nolan M."/>
            <person name="Ohm R."/>
            <person name="Pangilinan J."/>
            <person name="Pereira M."/>
            <person name="Perotto S."/>
            <person name="Peter M."/>
            <person name="Riley R."/>
            <person name="Sitrit Y."/>
            <person name="Stielow B."/>
            <person name="Szollosi G."/>
            <person name="Zifcakova L."/>
            <person name="Stursova M."/>
            <person name="Spatafora J.W."/>
            <person name="Tedersoo L."/>
            <person name="Vaario L.-M."/>
            <person name="Yamada A."/>
            <person name="Yan M."/>
            <person name="Wang P."/>
            <person name="Xu J."/>
            <person name="Bruns T."/>
            <person name="Baldrian P."/>
            <person name="Vilgalys R."/>
            <person name="Henrissat B."/>
            <person name="Grigoriev I.V."/>
            <person name="Hibbett D."/>
            <person name="Nagy L.G."/>
            <person name="Martin F.M."/>
        </authorList>
    </citation>
    <scope>NUCLEOTIDE SEQUENCE</scope>
    <source>
        <strain evidence="7">UH-Tt-Lm1</strain>
    </source>
</reference>
<evidence type="ECO:0000256" key="3">
    <source>
        <dbReference type="ARBA" id="ARBA00022989"/>
    </source>
</evidence>
<dbReference type="Pfam" id="PF04145">
    <property type="entry name" value="Ctr"/>
    <property type="match status" value="1"/>
</dbReference>
<dbReference type="PANTHER" id="PTHR12483">
    <property type="entry name" value="SOLUTE CARRIER FAMILY 31 COPPER TRANSPORTERS"/>
    <property type="match status" value="1"/>
</dbReference>
<evidence type="ECO:0000313" key="7">
    <source>
        <dbReference type="EMBL" id="KAF9789188.1"/>
    </source>
</evidence>
<dbReference type="InterPro" id="IPR007274">
    <property type="entry name" value="Cop_transporter"/>
</dbReference>
<dbReference type="GO" id="GO:0005375">
    <property type="term" value="F:copper ion transmembrane transporter activity"/>
    <property type="evidence" value="ECO:0007669"/>
    <property type="project" value="UniProtKB-UniRule"/>
</dbReference>
<evidence type="ECO:0000256" key="1">
    <source>
        <dbReference type="ARBA" id="ARBA00004141"/>
    </source>
</evidence>
<keyword evidence="3 5" id="KW-1133">Transmembrane helix</keyword>
<organism evidence="7 8">
    <name type="scientific">Thelephora terrestris</name>
    <dbReference type="NCBI Taxonomy" id="56493"/>
    <lineage>
        <taxon>Eukaryota</taxon>
        <taxon>Fungi</taxon>
        <taxon>Dikarya</taxon>
        <taxon>Basidiomycota</taxon>
        <taxon>Agaricomycotina</taxon>
        <taxon>Agaricomycetes</taxon>
        <taxon>Thelephorales</taxon>
        <taxon>Thelephoraceae</taxon>
        <taxon>Thelephora</taxon>
    </lineage>
</organism>
<evidence type="ECO:0000256" key="4">
    <source>
        <dbReference type="ARBA" id="ARBA00023136"/>
    </source>
</evidence>
<keyword evidence="4 5" id="KW-0472">Membrane</keyword>
<evidence type="ECO:0000256" key="6">
    <source>
        <dbReference type="SAM" id="MobiDB-lite"/>
    </source>
</evidence>
<feature type="transmembrane region" description="Helical" evidence="5">
    <location>
        <begin position="106"/>
        <end position="126"/>
    </location>
</feature>
<comment type="similarity">
    <text evidence="5">Belongs to the copper transporter (Ctr) (TC 1.A.56) family. SLC31A subfamily.</text>
</comment>
<comment type="subcellular location">
    <subcellularLocation>
        <location evidence="1 5">Membrane</location>
        <topology evidence="1 5">Multi-pass membrane protein</topology>
    </subcellularLocation>
</comment>
<reference evidence="7" key="1">
    <citation type="journal article" date="2020" name="Nat. Commun.">
        <title>Large-scale genome sequencing of mycorrhizal fungi provides insights into the early evolution of symbiotic traits.</title>
        <authorList>
            <person name="Miyauchi S."/>
            <person name="Kiss E."/>
            <person name="Kuo A."/>
            <person name="Drula E."/>
            <person name="Kohler A."/>
            <person name="Sanchez-Garcia M."/>
            <person name="Morin E."/>
            <person name="Andreopoulos B."/>
            <person name="Barry K.W."/>
            <person name="Bonito G."/>
            <person name="Buee M."/>
            <person name="Carver A."/>
            <person name="Chen C."/>
            <person name="Cichocki N."/>
            <person name="Clum A."/>
            <person name="Culley D."/>
            <person name="Crous P.W."/>
            <person name="Fauchery L."/>
            <person name="Girlanda M."/>
            <person name="Hayes R.D."/>
            <person name="Keri Z."/>
            <person name="LaButti K."/>
            <person name="Lipzen A."/>
            <person name="Lombard V."/>
            <person name="Magnuson J."/>
            <person name="Maillard F."/>
            <person name="Murat C."/>
            <person name="Nolan M."/>
            <person name="Ohm R.A."/>
            <person name="Pangilinan J."/>
            <person name="Pereira M.F."/>
            <person name="Perotto S."/>
            <person name="Peter M."/>
            <person name="Pfister S."/>
            <person name="Riley R."/>
            <person name="Sitrit Y."/>
            <person name="Stielow J.B."/>
            <person name="Szollosi G."/>
            <person name="Zifcakova L."/>
            <person name="Stursova M."/>
            <person name="Spatafora J.W."/>
            <person name="Tedersoo L."/>
            <person name="Vaario L.M."/>
            <person name="Yamada A."/>
            <person name="Yan M."/>
            <person name="Wang P."/>
            <person name="Xu J."/>
            <person name="Bruns T."/>
            <person name="Baldrian P."/>
            <person name="Vilgalys R."/>
            <person name="Dunand C."/>
            <person name="Henrissat B."/>
            <person name="Grigoriev I.V."/>
            <person name="Hibbett D."/>
            <person name="Nagy L.G."/>
            <person name="Martin F.M."/>
        </authorList>
    </citation>
    <scope>NUCLEOTIDE SEQUENCE</scope>
    <source>
        <strain evidence="7">UH-Tt-Lm1</strain>
    </source>
</reference>
<protein>
    <recommendedName>
        <fullName evidence="5">Copper transport protein</fullName>
    </recommendedName>
</protein>
<dbReference type="EMBL" id="WIUZ02000003">
    <property type="protein sequence ID" value="KAF9789188.1"/>
    <property type="molecule type" value="Genomic_DNA"/>
</dbReference>
<keyword evidence="5" id="KW-0406">Ion transport</keyword>
<feature type="transmembrane region" description="Helical" evidence="5">
    <location>
        <begin position="20"/>
        <end position="39"/>
    </location>
</feature>
<keyword evidence="8" id="KW-1185">Reference proteome</keyword>
<name>A0A9P6HKI6_9AGAM</name>
<proteinExistence type="inferred from homology"/>